<comment type="caution">
    <text evidence="1">The sequence shown here is derived from an EMBL/GenBank/DDBJ whole genome shotgun (WGS) entry which is preliminary data.</text>
</comment>
<evidence type="ECO:0000313" key="2">
    <source>
        <dbReference type="Proteomes" id="UP000019678"/>
    </source>
</evidence>
<proteinExistence type="predicted"/>
<evidence type="ECO:0000313" key="1">
    <source>
        <dbReference type="EMBL" id="EYF07924.1"/>
    </source>
</evidence>
<dbReference type="STRING" id="1192034.CAP_6946"/>
<sequence>MPLHAENLQPAPIFTEDDDGGGILGFCANSSLIKIQQSRRNIFHVSFLPSSCPASLQMVANGKLPVFATGSGKALFVFAHRPDQSLMCTFTPGARGARGARGVRVHKRHSSIFTP</sequence>
<dbReference type="Proteomes" id="UP000019678">
    <property type="component" value="Unassembled WGS sequence"/>
</dbReference>
<name>A0A017TFA0_9BACT</name>
<gene>
    <name evidence="1" type="ORF">CAP_6946</name>
</gene>
<protein>
    <submittedName>
        <fullName evidence="1">Uncharacterized protein</fullName>
    </submittedName>
</protein>
<dbReference type="EMBL" id="ASRX01000006">
    <property type="protein sequence ID" value="EYF07924.1"/>
    <property type="molecule type" value="Genomic_DNA"/>
</dbReference>
<organism evidence="1 2">
    <name type="scientific">Chondromyces apiculatus DSM 436</name>
    <dbReference type="NCBI Taxonomy" id="1192034"/>
    <lineage>
        <taxon>Bacteria</taxon>
        <taxon>Pseudomonadati</taxon>
        <taxon>Myxococcota</taxon>
        <taxon>Polyangia</taxon>
        <taxon>Polyangiales</taxon>
        <taxon>Polyangiaceae</taxon>
        <taxon>Chondromyces</taxon>
    </lineage>
</organism>
<accession>A0A017TFA0</accession>
<keyword evidence="2" id="KW-1185">Reference proteome</keyword>
<dbReference type="AlphaFoldDB" id="A0A017TFA0"/>
<reference evidence="1 2" key="1">
    <citation type="submission" date="2013-05" db="EMBL/GenBank/DDBJ databases">
        <title>Genome assembly of Chondromyces apiculatus DSM 436.</title>
        <authorList>
            <person name="Sharma G."/>
            <person name="Khatri I."/>
            <person name="Kaur C."/>
            <person name="Mayilraj S."/>
            <person name="Subramanian S."/>
        </authorList>
    </citation>
    <scope>NUCLEOTIDE SEQUENCE [LARGE SCALE GENOMIC DNA]</scope>
    <source>
        <strain evidence="1 2">DSM 436</strain>
    </source>
</reference>